<comment type="caution">
    <text evidence="2">The sequence shown here is derived from an EMBL/GenBank/DDBJ whole genome shotgun (WGS) entry which is preliminary data.</text>
</comment>
<accession>A0AA40ZQG7</accession>
<feature type="signal peptide" evidence="1">
    <location>
        <begin position="1"/>
        <end position="19"/>
    </location>
</feature>
<keyword evidence="1" id="KW-0732">Signal</keyword>
<name>A0AA40ZQG7_9BACT</name>
<sequence>MKKKTILLMLLAVVTTANAWAQRGKRAIERIDRDVQTRVFIPKGTWMAGGTVSYSEHEQDNLNFLVIKDVEGNGYDFSISPYIGYFFRNNMAAGIRFAYNRDYLDLGNFDLNLGEDFNISLKDIYYLEHKYEVSGFFRSYIPVGRSKVFGLFNEMRLTYGYGEGKNSTGSGTTYDGTYQTVQNFQIGFAPGLTAFITNWAAAEVSVGVMGFDFKWTDQKTNQVETGKRRVSSGNFKINLFSINLGMTFYL</sequence>
<evidence type="ECO:0000313" key="2">
    <source>
        <dbReference type="EMBL" id="MBM6856192.1"/>
    </source>
</evidence>
<dbReference type="EMBL" id="JACJMO010000001">
    <property type="protein sequence ID" value="MBM6856192.1"/>
    <property type="molecule type" value="Genomic_DNA"/>
</dbReference>
<organism evidence="2 3">
    <name type="scientific">Caecibacteroides pullorum</name>
    <dbReference type="NCBI Taxonomy" id="2725562"/>
    <lineage>
        <taxon>Bacteria</taxon>
        <taxon>Pseudomonadati</taxon>
        <taxon>Bacteroidota</taxon>
        <taxon>Bacteroidia</taxon>
        <taxon>Bacteroidales</taxon>
        <taxon>Bacteroidaceae</taxon>
        <taxon>Caecibacteroides</taxon>
    </lineage>
</organism>
<reference evidence="2 3" key="1">
    <citation type="journal article" date="2021" name="Sci. Rep.">
        <title>The distribution of antibiotic resistance genes in chicken gut microbiota commensals.</title>
        <authorList>
            <person name="Juricova H."/>
            <person name="Matiasovicova J."/>
            <person name="Kubasova T."/>
            <person name="Cejkova D."/>
            <person name="Rychlik I."/>
        </authorList>
    </citation>
    <scope>NUCLEOTIDE SEQUENCE [LARGE SCALE GENOMIC DNA]</scope>
    <source>
        <strain evidence="2 3">An421</strain>
    </source>
</reference>
<dbReference type="AlphaFoldDB" id="A0AA40ZQG7"/>
<protein>
    <recommendedName>
        <fullName evidence="4">Outer membrane protein beta-barrel domain-containing protein</fullName>
    </recommendedName>
</protein>
<dbReference type="RefSeq" id="WP_204970782.1">
    <property type="nucleotide sequence ID" value="NZ_JAAZTS010000001.1"/>
</dbReference>
<evidence type="ECO:0000256" key="1">
    <source>
        <dbReference type="SAM" id="SignalP"/>
    </source>
</evidence>
<evidence type="ECO:0000313" key="3">
    <source>
        <dbReference type="Proteomes" id="UP000698924"/>
    </source>
</evidence>
<gene>
    <name evidence="2" type="ORF">H6D15_01005</name>
</gene>
<evidence type="ECO:0008006" key="4">
    <source>
        <dbReference type="Google" id="ProtNLM"/>
    </source>
</evidence>
<keyword evidence="3" id="KW-1185">Reference proteome</keyword>
<proteinExistence type="predicted"/>
<feature type="chain" id="PRO_5041288336" description="Outer membrane protein beta-barrel domain-containing protein" evidence="1">
    <location>
        <begin position="20"/>
        <end position="250"/>
    </location>
</feature>
<dbReference type="Proteomes" id="UP000698924">
    <property type="component" value="Unassembled WGS sequence"/>
</dbReference>